<dbReference type="EMBL" id="JAPHEH010000001">
    <property type="protein sequence ID" value="MDG4475267.1"/>
    <property type="molecule type" value="Genomic_DNA"/>
</dbReference>
<keyword evidence="8" id="KW-1185">Reference proteome</keyword>
<keyword evidence="5" id="KW-0411">Iron-sulfur</keyword>
<dbReference type="PANTHER" id="PTHR43409:SF7">
    <property type="entry name" value="BLL1977 PROTEIN"/>
    <property type="match status" value="1"/>
</dbReference>
<evidence type="ECO:0000256" key="2">
    <source>
        <dbReference type="ARBA" id="ARBA00022691"/>
    </source>
</evidence>
<dbReference type="PANTHER" id="PTHR43409">
    <property type="entry name" value="ANAEROBIC MAGNESIUM-PROTOPORPHYRIN IX MONOMETHYL ESTER CYCLASE-RELATED"/>
    <property type="match status" value="1"/>
</dbReference>
<evidence type="ECO:0000256" key="4">
    <source>
        <dbReference type="ARBA" id="ARBA00023004"/>
    </source>
</evidence>
<keyword evidence="4" id="KW-0408">Iron</keyword>
<dbReference type="GO" id="GO:0046872">
    <property type="term" value="F:metal ion binding"/>
    <property type="evidence" value="ECO:0007669"/>
    <property type="project" value="UniProtKB-KW"/>
</dbReference>
<reference evidence="7" key="2">
    <citation type="submission" date="2022-10" db="EMBL/GenBank/DDBJ databases">
        <authorList>
            <person name="Aronson H.S."/>
        </authorList>
    </citation>
    <scope>NUCLEOTIDE SEQUENCE</scope>
    <source>
        <strain evidence="7">RS19-109</strain>
    </source>
</reference>
<sequence>MLLIHPPAAKGCEPPAGIARLAGAIRGHGLPCTLLDANLEGQLFLLANPAPGKDTWSIRAGKNLKDNLAALRSRELYQNPSRYRRAVADLNRVLEQTGQRHHLSLSLANYQEEGLSPLSSTDLIRSAENPAANIFFPYFAARLPALIEESRPTCIGISLNYLSQAATTFAMLGFLKKHYPGLPLVLGGGLVTSWLRNPSWNNPFAGLIDHCLAGPGEEALIRLLSTEFSRHAQTPSYSGLPLDGYLAPGLILPYAASSGCYWNNCLFCPEKAEGNPYQQIPPATVLADIAILKEAHRPSLLHFLDNAISPALMQALAAEPPGLDWYGFARITPLLADIHFCHSLRQSGCRMLKLGLESGDQDVLNAMNKGQDLALIETVLQNLAAAGIATYIYLLFGTPSESLAEARRTLDFVTRHHSAITFLNLAVFNMPIGSPEAPSVARSAFYGGDLSLYTDFEHPKGWTRKEIRKFLDQEFKRHPDIARILQRDPPIFTSNHAAFFC</sequence>
<dbReference type="InterPro" id="IPR006638">
    <property type="entry name" value="Elp3/MiaA/NifB-like_rSAM"/>
</dbReference>
<dbReference type="SMART" id="SM00729">
    <property type="entry name" value="Elp3"/>
    <property type="match status" value="1"/>
</dbReference>
<keyword evidence="3" id="KW-0479">Metal-binding</keyword>
<evidence type="ECO:0000256" key="5">
    <source>
        <dbReference type="ARBA" id="ARBA00023014"/>
    </source>
</evidence>
<dbReference type="InterPro" id="IPR007197">
    <property type="entry name" value="rSAM"/>
</dbReference>
<dbReference type="Proteomes" id="UP001154240">
    <property type="component" value="Unassembled WGS sequence"/>
</dbReference>
<evidence type="ECO:0000313" key="7">
    <source>
        <dbReference type="EMBL" id="MDG4475267.1"/>
    </source>
</evidence>
<dbReference type="SUPFAM" id="SSF102114">
    <property type="entry name" value="Radical SAM enzymes"/>
    <property type="match status" value="1"/>
</dbReference>
<dbReference type="GO" id="GO:0051536">
    <property type="term" value="F:iron-sulfur cluster binding"/>
    <property type="evidence" value="ECO:0007669"/>
    <property type="project" value="UniProtKB-KW"/>
</dbReference>
<evidence type="ECO:0000259" key="6">
    <source>
        <dbReference type="SMART" id="SM00729"/>
    </source>
</evidence>
<dbReference type="GO" id="GO:0003824">
    <property type="term" value="F:catalytic activity"/>
    <property type="evidence" value="ECO:0007669"/>
    <property type="project" value="InterPro"/>
</dbReference>
<accession>A0A9X4RPI1</accession>
<dbReference type="InterPro" id="IPR023404">
    <property type="entry name" value="rSAM_horseshoe"/>
</dbReference>
<dbReference type="SFLD" id="SFLDS00029">
    <property type="entry name" value="Radical_SAM"/>
    <property type="match status" value="1"/>
</dbReference>
<dbReference type="RefSeq" id="WP_307632242.1">
    <property type="nucleotide sequence ID" value="NZ_JAPHEH010000001.1"/>
</dbReference>
<comment type="caution">
    <text evidence="7">The sequence shown here is derived from an EMBL/GenBank/DDBJ whole genome shotgun (WGS) entry which is preliminary data.</text>
</comment>
<evidence type="ECO:0000256" key="1">
    <source>
        <dbReference type="ARBA" id="ARBA00001966"/>
    </source>
</evidence>
<protein>
    <submittedName>
        <fullName evidence="7">Radical SAM protein</fullName>
    </submittedName>
</protein>
<dbReference type="SFLD" id="SFLDG01082">
    <property type="entry name" value="B12-binding_domain_containing"/>
    <property type="match status" value="1"/>
</dbReference>
<gene>
    <name evidence="7" type="ORF">OLX77_03720</name>
</gene>
<name>A0A9X4RPI1_9BACT</name>
<keyword evidence="2" id="KW-0949">S-adenosyl-L-methionine</keyword>
<feature type="domain" description="Elp3/MiaA/NifB-like radical SAM core" evidence="6">
    <location>
        <begin position="250"/>
        <end position="446"/>
    </location>
</feature>
<organism evidence="7 8">
    <name type="scientific">Thiovibrio frasassiensis</name>
    <dbReference type="NCBI Taxonomy" id="2984131"/>
    <lineage>
        <taxon>Bacteria</taxon>
        <taxon>Pseudomonadati</taxon>
        <taxon>Thermodesulfobacteriota</taxon>
        <taxon>Desulfobulbia</taxon>
        <taxon>Desulfobulbales</taxon>
        <taxon>Thiovibrionaceae</taxon>
        <taxon>Thiovibrio</taxon>
    </lineage>
</organism>
<dbReference type="AlphaFoldDB" id="A0A9X4RPI1"/>
<dbReference type="Gene3D" id="3.80.30.20">
    <property type="entry name" value="tm_1862 like domain"/>
    <property type="match status" value="1"/>
</dbReference>
<proteinExistence type="predicted"/>
<comment type="cofactor">
    <cofactor evidence="1">
        <name>[4Fe-4S] cluster</name>
        <dbReference type="ChEBI" id="CHEBI:49883"/>
    </cofactor>
</comment>
<dbReference type="GO" id="GO:0005829">
    <property type="term" value="C:cytosol"/>
    <property type="evidence" value="ECO:0007669"/>
    <property type="project" value="TreeGrafter"/>
</dbReference>
<dbReference type="Pfam" id="PF04055">
    <property type="entry name" value="Radical_SAM"/>
    <property type="match status" value="1"/>
</dbReference>
<evidence type="ECO:0000313" key="8">
    <source>
        <dbReference type="Proteomes" id="UP001154240"/>
    </source>
</evidence>
<dbReference type="InterPro" id="IPR058240">
    <property type="entry name" value="rSAM_sf"/>
</dbReference>
<dbReference type="InterPro" id="IPR051198">
    <property type="entry name" value="BchE-like"/>
</dbReference>
<reference evidence="7" key="1">
    <citation type="journal article" date="2022" name="bioRxiv">
        <title>Thiovibrio frasassiensisgen. nov., sp. nov., an autotrophic, elemental sulfur disproportionating bacterium isolated from sulfidic karst sediment, and proposal of Thiovibrionaceae fam. nov.</title>
        <authorList>
            <person name="Aronson H."/>
            <person name="Thomas C."/>
            <person name="Bhattacharyya M."/>
            <person name="Eckstein S."/>
            <person name="Jensen S."/>
            <person name="Barco R."/>
            <person name="Macalady J."/>
            <person name="Amend J."/>
        </authorList>
    </citation>
    <scope>NUCLEOTIDE SEQUENCE</scope>
    <source>
        <strain evidence="7">RS19-109</strain>
    </source>
</reference>
<evidence type="ECO:0000256" key="3">
    <source>
        <dbReference type="ARBA" id="ARBA00022723"/>
    </source>
</evidence>